<dbReference type="Gene3D" id="2.130.10.10">
    <property type="entry name" value="YVTN repeat-like/Quinoprotein amine dehydrogenase"/>
    <property type="match status" value="2"/>
</dbReference>
<keyword evidence="4" id="KW-1185">Reference proteome</keyword>
<dbReference type="InterPro" id="IPR002372">
    <property type="entry name" value="PQQ_rpt_dom"/>
</dbReference>
<organism evidence="3 4">
    <name type="scientific">Pseudoduganella violacea</name>
    <dbReference type="NCBI Taxonomy" id="1715466"/>
    <lineage>
        <taxon>Bacteria</taxon>
        <taxon>Pseudomonadati</taxon>
        <taxon>Pseudomonadota</taxon>
        <taxon>Betaproteobacteria</taxon>
        <taxon>Burkholderiales</taxon>
        <taxon>Oxalobacteraceae</taxon>
        <taxon>Telluria group</taxon>
        <taxon>Pseudoduganella</taxon>
    </lineage>
</organism>
<feature type="chain" id="PRO_5031016155" evidence="1">
    <location>
        <begin position="25"/>
        <end position="422"/>
    </location>
</feature>
<sequence length="422" mass="45859">MFYFRILPCLVLVFCFALTLPCRAAAVPDVSRLKLDGQIDLHAQIVATPAIAQGILYVGAEDGNLYVIDLASRKLLWLFHCHGGIASTPAVADGRVYFLSRDGRFHALDAQNGVQLWEFATMGESLYSAFGLYGSPKTATPSRDAWDFYLSSPLVHEGRVYFGSSDERLYALDALSGALQWAFKTGGIVHSSPALSGRSLVFGSWDGAVYAVDAVSGKQQWRYQTRMEHGTSTMLGVQASPLIEGGTVYIGSRDGYFYALNLADGSMLWRHNVGGSWVVSGAAVDAQRVYFGTSDTNRLVALERDSGKPAYQHDSKVWVYATPVLLGDAVLGASMRGELFALHAASGKPLWSWRTPESLADSYGVLDFASGKLDEKRLLAGSMSNHTALEHIKRLGAFLATPLWHAGQLIAATANGKLLFFR</sequence>
<keyword evidence="1" id="KW-0732">Signal</keyword>
<dbReference type="Gene3D" id="2.40.10.480">
    <property type="match status" value="1"/>
</dbReference>
<evidence type="ECO:0000259" key="2">
    <source>
        <dbReference type="Pfam" id="PF13360"/>
    </source>
</evidence>
<dbReference type="PANTHER" id="PTHR34512:SF30">
    <property type="entry name" value="OUTER MEMBRANE PROTEIN ASSEMBLY FACTOR BAMB"/>
    <property type="match status" value="1"/>
</dbReference>
<dbReference type="PANTHER" id="PTHR34512">
    <property type="entry name" value="CELL SURFACE PROTEIN"/>
    <property type="match status" value="1"/>
</dbReference>
<dbReference type="SMART" id="SM00564">
    <property type="entry name" value="PQQ"/>
    <property type="match status" value="7"/>
</dbReference>
<proteinExistence type="predicted"/>
<evidence type="ECO:0000313" key="4">
    <source>
        <dbReference type="Proteomes" id="UP000541535"/>
    </source>
</evidence>
<accession>A0A7W5FSR7</accession>
<feature type="domain" description="Pyrrolo-quinoline quinone repeat" evidence="2">
    <location>
        <begin position="45"/>
        <end position="123"/>
    </location>
</feature>
<name>A0A7W5FSR7_9BURK</name>
<dbReference type="Pfam" id="PF13360">
    <property type="entry name" value="PQQ_2"/>
    <property type="match status" value="2"/>
</dbReference>
<comment type="caution">
    <text evidence="3">The sequence shown here is derived from an EMBL/GenBank/DDBJ whole genome shotgun (WGS) entry which is preliminary data.</text>
</comment>
<dbReference type="InterPro" id="IPR015943">
    <property type="entry name" value="WD40/YVTN_repeat-like_dom_sf"/>
</dbReference>
<gene>
    <name evidence="3" type="ORF">FHS03_000888</name>
</gene>
<reference evidence="3 4" key="1">
    <citation type="submission" date="2020-08" db="EMBL/GenBank/DDBJ databases">
        <title>Genomic Encyclopedia of Type Strains, Phase III (KMG-III): the genomes of soil and plant-associated and newly described type strains.</title>
        <authorList>
            <person name="Whitman W."/>
        </authorList>
    </citation>
    <scope>NUCLEOTIDE SEQUENCE [LARGE SCALE GENOMIC DNA]</scope>
    <source>
        <strain evidence="3 4">CECT 8897</strain>
    </source>
</reference>
<feature type="domain" description="Pyrrolo-quinoline quinone repeat" evidence="2">
    <location>
        <begin position="154"/>
        <end position="273"/>
    </location>
</feature>
<evidence type="ECO:0000313" key="3">
    <source>
        <dbReference type="EMBL" id="MBB3117862.1"/>
    </source>
</evidence>
<dbReference type="RefSeq" id="WP_183439802.1">
    <property type="nucleotide sequence ID" value="NZ_JACHXD010000002.1"/>
</dbReference>
<evidence type="ECO:0000256" key="1">
    <source>
        <dbReference type="SAM" id="SignalP"/>
    </source>
</evidence>
<protein>
    <submittedName>
        <fullName evidence="3">Outer membrane protein assembly factor BamB</fullName>
    </submittedName>
</protein>
<dbReference type="InterPro" id="IPR018391">
    <property type="entry name" value="PQQ_b-propeller_rpt"/>
</dbReference>
<dbReference type="InterPro" id="IPR011047">
    <property type="entry name" value="Quinoprotein_ADH-like_sf"/>
</dbReference>
<dbReference type="EMBL" id="JACHXD010000002">
    <property type="protein sequence ID" value="MBB3117862.1"/>
    <property type="molecule type" value="Genomic_DNA"/>
</dbReference>
<dbReference type="SUPFAM" id="SSF50998">
    <property type="entry name" value="Quinoprotein alcohol dehydrogenase-like"/>
    <property type="match status" value="2"/>
</dbReference>
<dbReference type="Proteomes" id="UP000541535">
    <property type="component" value="Unassembled WGS sequence"/>
</dbReference>
<dbReference type="AlphaFoldDB" id="A0A7W5FSR7"/>
<feature type="signal peptide" evidence="1">
    <location>
        <begin position="1"/>
        <end position="24"/>
    </location>
</feature>